<gene>
    <name evidence="1" type="ORF">ACH4TF_03420</name>
</gene>
<comment type="caution">
    <text evidence="1">The sequence shown here is derived from an EMBL/GenBank/DDBJ whole genome shotgun (WGS) entry which is preliminary data.</text>
</comment>
<keyword evidence="2" id="KW-1185">Reference proteome</keyword>
<name>A0ABW7T113_9ACTN</name>
<protein>
    <submittedName>
        <fullName evidence="1">Uncharacterized protein</fullName>
    </submittedName>
</protein>
<reference evidence="1 2" key="1">
    <citation type="submission" date="2024-10" db="EMBL/GenBank/DDBJ databases">
        <title>The Natural Products Discovery Center: Release of the First 8490 Sequenced Strains for Exploring Actinobacteria Biosynthetic Diversity.</title>
        <authorList>
            <person name="Kalkreuter E."/>
            <person name="Kautsar S.A."/>
            <person name="Yang D."/>
            <person name="Bader C.D."/>
            <person name="Teijaro C.N."/>
            <person name="Fluegel L."/>
            <person name="Davis C.M."/>
            <person name="Simpson J.R."/>
            <person name="Lauterbach L."/>
            <person name="Steele A.D."/>
            <person name="Gui C."/>
            <person name="Meng S."/>
            <person name="Li G."/>
            <person name="Viehrig K."/>
            <person name="Ye F."/>
            <person name="Su P."/>
            <person name="Kiefer A.F."/>
            <person name="Nichols A."/>
            <person name="Cepeda A.J."/>
            <person name="Yan W."/>
            <person name="Fan B."/>
            <person name="Jiang Y."/>
            <person name="Adhikari A."/>
            <person name="Zheng C.-J."/>
            <person name="Schuster L."/>
            <person name="Cowan T.M."/>
            <person name="Smanski M.J."/>
            <person name="Chevrette M.G."/>
            <person name="De Carvalho L.P.S."/>
            <person name="Shen B."/>
        </authorList>
    </citation>
    <scope>NUCLEOTIDE SEQUENCE [LARGE SCALE GENOMIC DNA]</scope>
    <source>
        <strain evidence="1 2">NPDC020979</strain>
    </source>
</reference>
<evidence type="ECO:0000313" key="1">
    <source>
        <dbReference type="EMBL" id="MFI0909488.1"/>
    </source>
</evidence>
<dbReference type="Proteomes" id="UP001611162">
    <property type="component" value="Unassembled WGS sequence"/>
</dbReference>
<organism evidence="1 2">
    <name type="scientific">Streptomyces abikoensis</name>
    <dbReference type="NCBI Taxonomy" id="97398"/>
    <lineage>
        <taxon>Bacteria</taxon>
        <taxon>Bacillati</taxon>
        <taxon>Actinomycetota</taxon>
        <taxon>Actinomycetes</taxon>
        <taxon>Kitasatosporales</taxon>
        <taxon>Streptomycetaceae</taxon>
        <taxon>Streptomyces</taxon>
    </lineage>
</organism>
<proteinExistence type="predicted"/>
<dbReference type="EMBL" id="JBIRRB010000001">
    <property type="protein sequence ID" value="MFI0909488.1"/>
    <property type="molecule type" value="Genomic_DNA"/>
</dbReference>
<accession>A0ABW7T113</accession>
<sequence>MADAWAWEYDPDPAYVIGGIDNLDASGMFVYQVVPRHQRVHIRQVAFLGS</sequence>
<evidence type="ECO:0000313" key="2">
    <source>
        <dbReference type="Proteomes" id="UP001611162"/>
    </source>
</evidence>
<dbReference type="RefSeq" id="WP_397612033.1">
    <property type="nucleotide sequence ID" value="NZ_JBIRRB010000001.1"/>
</dbReference>